<evidence type="ECO:0000313" key="2">
    <source>
        <dbReference type="EMBL" id="AYM54081.1"/>
    </source>
</evidence>
<dbReference type="PROSITE" id="PS51186">
    <property type="entry name" value="GNAT"/>
    <property type="match status" value="1"/>
</dbReference>
<dbReference type="PANTHER" id="PTHR43415:SF5">
    <property type="entry name" value="ACETYLTRANSFERASE"/>
    <property type="match status" value="1"/>
</dbReference>
<feature type="domain" description="N-acetyltransferase" evidence="1">
    <location>
        <begin position="24"/>
        <end position="186"/>
    </location>
</feature>
<name>A0A3S7UZA6_9BACT</name>
<dbReference type="CDD" id="cd04301">
    <property type="entry name" value="NAT_SF"/>
    <property type="match status" value="1"/>
</dbReference>
<accession>A0A3S7UZA6</accession>
<organism evidence="2">
    <name type="scientific">Byssovorax cruenta</name>
    <dbReference type="NCBI Taxonomy" id="293647"/>
    <lineage>
        <taxon>Bacteria</taxon>
        <taxon>Pseudomonadati</taxon>
        <taxon>Myxococcota</taxon>
        <taxon>Polyangia</taxon>
        <taxon>Polyangiales</taxon>
        <taxon>Polyangiaceae</taxon>
        <taxon>Byssovorax</taxon>
    </lineage>
</organism>
<protein>
    <submittedName>
        <fullName evidence="2">Acetyltransferase GNAT family</fullName>
    </submittedName>
</protein>
<dbReference type="InterPro" id="IPR000182">
    <property type="entry name" value="GNAT_dom"/>
</dbReference>
<dbReference type="PANTHER" id="PTHR43415">
    <property type="entry name" value="SPERMIDINE N(1)-ACETYLTRANSFERASE"/>
    <property type="match status" value="1"/>
</dbReference>
<dbReference type="GO" id="GO:0016747">
    <property type="term" value="F:acyltransferase activity, transferring groups other than amino-acyl groups"/>
    <property type="evidence" value="ECO:0007669"/>
    <property type="project" value="InterPro"/>
</dbReference>
<evidence type="ECO:0000259" key="1">
    <source>
        <dbReference type="PROSITE" id="PS51186"/>
    </source>
</evidence>
<dbReference type="EMBL" id="MH908916">
    <property type="protein sequence ID" value="AYM54081.1"/>
    <property type="molecule type" value="Genomic_DNA"/>
</dbReference>
<dbReference type="SUPFAM" id="SSF55729">
    <property type="entry name" value="Acyl-CoA N-acyltransferases (Nat)"/>
    <property type="match status" value="1"/>
</dbReference>
<keyword evidence="2" id="KW-0808">Transferase</keyword>
<dbReference type="Gene3D" id="3.40.630.30">
    <property type="match status" value="1"/>
</dbReference>
<dbReference type="Pfam" id="PF13302">
    <property type="entry name" value="Acetyltransf_3"/>
    <property type="match status" value="1"/>
</dbReference>
<reference evidence="2" key="1">
    <citation type="journal article" date="2018" name="J. Ind. Microbiol. Biotechnol.">
        <title>Genome mining reveals uncommon alkylpyrones as type III PKS products from myxobacteria.</title>
        <authorList>
            <person name="Hug J.J."/>
            <person name="Panter F."/>
            <person name="Krug D."/>
            <person name="Muller R."/>
        </authorList>
    </citation>
    <scope>NUCLEOTIDE SEQUENCE</scope>
    <source>
        <strain evidence="2">MSr4204</strain>
    </source>
</reference>
<dbReference type="AlphaFoldDB" id="A0A3S7UZA6"/>
<sequence>MHDVPSATTVLYPGIGDLFRGRLVRLAAPRPDDASVIAGWEADSSYLTRANTGLAVPRTSAESERASVYTGDTLELRVRTVESDKLVGFCALFGIEWNNRSAKLAIAIGEPAQRRKGYGREAMQMFLRYAFHEMNLERIQIYVISYNEHAIRLYDSLGFVREGVLRRAVYRSGRRYDLIVMGLLREEWAQAAGIAQAGA</sequence>
<proteinExistence type="predicted"/>
<dbReference type="InterPro" id="IPR016181">
    <property type="entry name" value="Acyl_CoA_acyltransferase"/>
</dbReference>